<accession>A0A8H5FDX4</accession>
<dbReference type="AlphaFoldDB" id="A0A8H5FDX4"/>
<gene>
    <name evidence="3" type="ORF">D9758_013926</name>
    <name evidence="2" type="ORF">D9758_017502</name>
</gene>
<keyword evidence="4" id="KW-1185">Reference proteome</keyword>
<evidence type="ECO:0000259" key="1">
    <source>
        <dbReference type="Pfam" id="PF20255"/>
    </source>
</evidence>
<evidence type="ECO:0000313" key="2">
    <source>
        <dbReference type="EMBL" id="KAF5332982.1"/>
    </source>
</evidence>
<dbReference type="EMBL" id="JAACJM010000294">
    <property type="protein sequence ID" value="KAF5332982.1"/>
    <property type="molecule type" value="Genomic_DNA"/>
</dbReference>
<sequence>MSTLEYLVYHVFLPPKLPEKDAEEHMVINETALCRTVLKSATKYLGSGLVAEEYRSDRRVLVGMLDHLAKSQAAGEMMTEVLKDSFLSMREGDVRAFLVREQNAGVIFRKHATEVVYEAFEVQPPTEKVTSTQGKLSCSYPGPAISIPLHHFEYPLFLRELSSFLVQMDSDTLDSAATSKKAGAKRVHAGDAGDAGTHYPLLIM</sequence>
<evidence type="ECO:0000313" key="4">
    <source>
        <dbReference type="Proteomes" id="UP000559256"/>
    </source>
</evidence>
<dbReference type="Proteomes" id="UP000559256">
    <property type="component" value="Unassembled WGS sequence"/>
</dbReference>
<dbReference type="OrthoDB" id="3030530at2759"/>
<evidence type="ECO:0000313" key="3">
    <source>
        <dbReference type="EMBL" id="KAF5344599.1"/>
    </source>
</evidence>
<reference evidence="2 4" key="1">
    <citation type="journal article" date="2020" name="ISME J.">
        <title>Uncovering the hidden diversity of litter-decomposition mechanisms in mushroom-forming fungi.</title>
        <authorList>
            <person name="Floudas D."/>
            <person name="Bentzer J."/>
            <person name="Ahren D."/>
            <person name="Johansson T."/>
            <person name="Persson P."/>
            <person name="Tunlid A."/>
        </authorList>
    </citation>
    <scope>NUCLEOTIDE SEQUENCE [LARGE SCALE GENOMIC DNA]</scope>
    <source>
        <strain evidence="2 4">CBS 291.85</strain>
    </source>
</reference>
<comment type="caution">
    <text evidence="2">The sequence shown here is derived from an EMBL/GenBank/DDBJ whole genome shotgun (WGS) entry which is preliminary data.</text>
</comment>
<dbReference type="Pfam" id="PF20255">
    <property type="entry name" value="DUF6606"/>
    <property type="match status" value="1"/>
</dbReference>
<name>A0A8H5FDX4_9AGAR</name>
<protein>
    <recommendedName>
        <fullName evidence="1">DUF6606 domain-containing protein</fullName>
    </recommendedName>
</protein>
<dbReference type="InterPro" id="IPR046541">
    <property type="entry name" value="DUF6606"/>
</dbReference>
<feature type="domain" description="DUF6606" evidence="1">
    <location>
        <begin position="7"/>
        <end position="188"/>
    </location>
</feature>
<proteinExistence type="predicted"/>
<dbReference type="EMBL" id="JAACJM010000122">
    <property type="protein sequence ID" value="KAF5344599.1"/>
    <property type="molecule type" value="Genomic_DNA"/>
</dbReference>
<organism evidence="2 4">
    <name type="scientific">Tetrapyrgos nigripes</name>
    <dbReference type="NCBI Taxonomy" id="182062"/>
    <lineage>
        <taxon>Eukaryota</taxon>
        <taxon>Fungi</taxon>
        <taxon>Dikarya</taxon>
        <taxon>Basidiomycota</taxon>
        <taxon>Agaricomycotina</taxon>
        <taxon>Agaricomycetes</taxon>
        <taxon>Agaricomycetidae</taxon>
        <taxon>Agaricales</taxon>
        <taxon>Marasmiineae</taxon>
        <taxon>Marasmiaceae</taxon>
        <taxon>Tetrapyrgos</taxon>
    </lineage>
</organism>